<dbReference type="PROSITE" id="PS52004">
    <property type="entry name" value="KS3_2"/>
    <property type="match status" value="1"/>
</dbReference>
<dbReference type="Pfam" id="PF02801">
    <property type="entry name" value="Ketoacyl-synt_C"/>
    <property type="match status" value="1"/>
</dbReference>
<evidence type="ECO:0000256" key="2">
    <source>
        <dbReference type="ARBA" id="ARBA00022679"/>
    </source>
</evidence>
<dbReference type="InterPro" id="IPR020841">
    <property type="entry name" value="PKS_Beta-ketoAc_synthase_dom"/>
</dbReference>
<dbReference type="GO" id="GO:0006633">
    <property type="term" value="P:fatty acid biosynthetic process"/>
    <property type="evidence" value="ECO:0007669"/>
    <property type="project" value="TreeGrafter"/>
</dbReference>
<feature type="domain" description="Ketosynthase family 3 (KS3)" evidence="4">
    <location>
        <begin position="1"/>
        <end position="376"/>
    </location>
</feature>
<dbReference type="SUPFAM" id="SSF53901">
    <property type="entry name" value="Thiolase-like"/>
    <property type="match status" value="2"/>
</dbReference>
<organism evidence="5 6">
    <name type="scientific">Kordia antarctica</name>
    <dbReference type="NCBI Taxonomy" id="1218801"/>
    <lineage>
        <taxon>Bacteria</taxon>
        <taxon>Pseudomonadati</taxon>
        <taxon>Bacteroidota</taxon>
        <taxon>Flavobacteriia</taxon>
        <taxon>Flavobacteriales</taxon>
        <taxon>Flavobacteriaceae</taxon>
        <taxon>Kordia</taxon>
    </lineage>
</organism>
<proteinExistence type="inferred from homology"/>
<dbReference type="InterPro" id="IPR000794">
    <property type="entry name" value="Beta-ketoacyl_synthase"/>
</dbReference>
<keyword evidence="5" id="KW-0012">Acyltransferase</keyword>
<dbReference type="InterPro" id="IPR014031">
    <property type="entry name" value="Ketoacyl_synth_C"/>
</dbReference>
<dbReference type="EMBL" id="CP019288">
    <property type="protein sequence ID" value="QHI36887.1"/>
    <property type="molecule type" value="Genomic_DNA"/>
</dbReference>
<sequence length="377" mass="41014">MHQESHVLYTDLISPLGFSMEENFKALCQGASGLKPNTHPLFKRKTYTSVIDATLVDDSFSVLGAVDQYTKLEKLSILLIDKMLKETNIDPRNPKTLLIYSTTKGNIDLAETKNDKIPSKRVLLSEFKNVLKAFFEFANDPILISNACISGSQAIIYADSLLKTKLYDHVIIVGGDVVSNFTLSGFYALNALSEELCKPFDVNRKGINIGECCTTIVLTSKKESNTAKLVAGSSTVDAHHIVAPSREGRGLTNAIQNCIQQYPDAAIDFISTHGTATKYNDEMEALSINNTNLEKTPIYSLKGYYGHTLGAAGILESVISLNALKEQLLIPSLGYTTLGVPYEANVITTLEKKPISGFLKTASGFGGVNAALIFQQA</sequence>
<name>A0A7L4ZK96_9FLAO</name>
<dbReference type="EC" id="2.3.1.179" evidence="5"/>
<gene>
    <name evidence="5" type="primary">fabF_1</name>
    <name evidence="5" type="ORF">IMCC3317_22570</name>
</gene>
<evidence type="ECO:0000313" key="5">
    <source>
        <dbReference type="EMBL" id="QHI36887.1"/>
    </source>
</evidence>
<dbReference type="RefSeq" id="WP_160129556.1">
    <property type="nucleotide sequence ID" value="NZ_CP019288.1"/>
</dbReference>
<evidence type="ECO:0000256" key="1">
    <source>
        <dbReference type="ARBA" id="ARBA00008467"/>
    </source>
</evidence>
<keyword evidence="6" id="KW-1185">Reference proteome</keyword>
<evidence type="ECO:0000313" key="6">
    <source>
        <dbReference type="Proteomes" id="UP000464657"/>
    </source>
</evidence>
<dbReference type="PANTHER" id="PTHR11712:SF320">
    <property type="entry name" value="BETA-KETOACYL SYNTHASE"/>
    <property type="match status" value="1"/>
</dbReference>
<dbReference type="AlphaFoldDB" id="A0A7L4ZK96"/>
<dbReference type="KEGG" id="kan:IMCC3317_22570"/>
<dbReference type="PANTHER" id="PTHR11712">
    <property type="entry name" value="POLYKETIDE SYNTHASE-RELATED"/>
    <property type="match status" value="1"/>
</dbReference>
<dbReference type="GO" id="GO:0005829">
    <property type="term" value="C:cytosol"/>
    <property type="evidence" value="ECO:0007669"/>
    <property type="project" value="TreeGrafter"/>
</dbReference>
<keyword evidence="2 3" id="KW-0808">Transferase</keyword>
<dbReference type="GO" id="GO:0004315">
    <property type="term" value="F:3-oxoacyl-[acyl-carrier-protein] synthase activity"/>
    <property type="evidence" value="ECO:0007669"/>
    <property type="project" value="UniProtKB-EC"/>
</dbReference>
<dbReference type="Gene3D" id="3.40.47.10">
    <property type="match status" value="2"/>
</dbReference>
<reference evidence="5 6" key="1">
    <citation type="journal article" date="2013" name="Int. J. Syst. Evol. Microbiol.">
        <title>Kordia antarctica sp. nov., isolated from Antarctic seawater.</title>
        <authorList>
            <person name="Baek K."/>
            <person name="Choi A."/>
            <person name="Kang I."/>
            <person name="Lee K."/>
            <person name="Cho J.C."/>
        </authorList>
    </citation>
    <scope>NUCLEOTIDE SEQUENCE [LARGE SCALE GENOMIC DNA]</scope>
    <source>
        <strain evidence="5 6">IMCC3317</strain>
    </source>
</reference>
<evidence type="ECO:0000256" key="3">
    <source>
        <dbReference type="RuleBase" id="RU003694"/>
    </source>
</evidence>
<dbReference type="Proteomes" id="UP000464657">
    <property type="component" value="Chromosome"/>
</dbReference>
<evidence type="ECO:0000259" key="4">
    <source>
        <dbReference type="PROSITE" id="PS52004"/>
    </source>
</evidence>
<comment type="similarity">
    <text evidence="1 3">Belongs to the thiolase-like superfamily. Beta-ketoacyl-ACP synthases family.</text>
</comment>
<dbReference type="InterPro" id="IPR014030">
    <property type="entry name" value="Ketoacyl_synth_N"/>
</dbReference>
<dbReference type="Pfam" id="PF00109">
    <property type="entry name" value="ketoacyl-synt"/>
    <property type="match status" value="1"/>
</dbReference>
<dbReference type="OrthoDB" id="9808669at2"/>
<protein>
    <submittedName>
        <fullName evidence="5">3-oxoacyl-[acyl-carrier-protein] synthase 2</fullName>
        <ecNumber evidence="5">2.3.1.179</ecNumber>
    </submittedName>
</protein>
<accession>A0A7L4ZK96</accession>
<dbReference type="InterPro" id="IPR016039">
    <property type="entry name" value="Thiolase-like"/>
</dbReference>